<evidence type="ECO:0000313" key="12">
    <source>
        <dbReference type="EMBL" id="KAG9243795.1"/>
    </source>
</evidence>
<organism evidence="12 13">
    <name type="scientific">Calycina marina</name>
    <dbReference type="NCBI Taxonomy" id="1763456"/>
    <lineage>
        <taxon>Eukaryota</taxon>
        <taxon>Fungi</taxon>
        <taxon>Dikarya</taxon>
        <taxon>Ascomycota</taxon>
        <taxon>Pezizomycotina</taxon>
        <taxon>Leotiomycetes</taxon>
        <taxon>Helotiales</taxon>
        <taxon>Pezizellaceae</taxon>
        <taxon>Calycina</taxon>
    </lineage>
</organism>
<gene>
    <name evidence="12" type="ORF">BJ878DRAFT_509030</name>
</gene>
<evidence type="ECO:0000256" key="5">
    <source>
        <dbReference type="ARBA" id="ARBA00022989"/>
    </source>
</evidence>
<proteinExistence type="inferred from homology"/>
<comment type="caution">
    <text evidence="12">The sequence shown here is derived from an EMBL/GenBank/DDBJ whole genome shotgun (WGS) entry which is preliminary data.</text>
</comment>
<keyword evidence="3 11" id="KW-0732">Signal</keyword>
<dbReference type="PANTHER" id="PTHR12924">
    <property type="entry name" value="TRANSLOCON-ASSOCIATED PROTEIN, ALPHA SUBUNIT"/>
    <property type="match status" value="1"/>
</dbReference>
<dbReference type="Pfam" id="PF03896">
    <property type="entry name" value="TRAP_alpha"/>
    <property type="match status" value="1"/>
</dbReference>
<reference evidence="12" key="1">
    <citation type="journal article" date="2021" name="IMA Fungus">
        <title>Genomic characterization of three marine fungi, including Emericellopsis atlantica sp. nov. with signatures of a generalist lifestyle and marine biomass degradation.</title>
        <authorList>
            <person name="Hagestad O.C."/>
            <person name="Hou L."/>
            <person name="Andersen J.H."/>
            <person name="Hansen E.H."/>
            <person name="Altermark B."/>
            <person name="Li C."/>
            <person name="Kuhnert E."/>
            <person name="Cox R.J."/>
            <person name="Crous P.W."/>
            <person name="Spatafora J.W."/>
            <person name="Lail K."/>
            <person name="Amirebrahimi M."/>
            <person name="Lipzen A."/>
            <person name="Pangilinan J."/>
            <person name="Andreopoulos W."/>
            <person name="Hayes R.D."/>
            <person name="Ng V."/>
            <person name="Grigoriev I.V."/>
            <person name="Jackson S.A."/>
            <person name="Sutton T.D.S."/>
            <person name="Dobson A.D.W."/>
            <person name="Rama T."/>
        </authorList>
    </citation>
    <scope>NUCLEOTIDE SEQUENCE</scope>
    <source>
        <strain evidence="12">TRa3180A</strain>
    </source>
</reference>
<keyword evidence="2 10" id="KW-0812">Transmembrane</keyword>
<evidence type="ECO:0000256" key="3">
    <source>
        <dbReference type="ARBA" id="ARBA00022729"/>
    </source>
</evidence>
<feature type="region of interest" description="Disordered" evidence="9">
    <location>
        <begin position="263"/>
        <end position="282"/>
    </location>
</feature>
<feature type="chain" id="PRO_5040329525" evidence="11">
    <location>
        <begin position="22"/>
        <end position="282"/>
    </location>
</feature>
<evidence type="ECO:0000313" key="13">
    <source>
        <dbReference type="Proteomes" id="UP000887226"/>
    </source>
</evidence>
<evidence type="ECO:0000256" key="7">
    <source>
        <dbReference type="ARBA" id="ARBA00037565"/>
    </source>
</evidence>
<evidence type="ECO:0000256" key="4">
    <source>
        <dbReference type="ARBA" id="ARBA00022824"/>
    </source>
</evidence>
<dbReference type="InterPro" id="IPR005595">
    <property type="entry name" value="TRAP_alpha"/>
</dbReference>
<keyword evidence="6 10" id="KW-0472">Membrane</keyword>
<evidence type="ECO:0000256" key="11">
    <source>
        <dbReference type="SAM" id="SignalP"/>
    </source>
</evidence>
<dbReference type="EMBL" id="MU253950">
    <property type="protein sequence ID" value="KAG9243795.1"/>
    <property type="molecule type" value="Genomic_DNA"/>
</dbReference>
<evidence type="ECO:0000256" key="1">
    <source>
        <dbReference type="ARBA" id="ARBA00004115"/>
    </source>
</evidence>
<keyword evidence="13" id="KW-1185">Reference proteome</keyword>
<evidence type="ECO:0000256" key="8">
    <source>
        <dbReference type="ARBA" id="ARBA00038311"/>
    </source>
</evidence>
<feature type="region of interest" description="Disordered" evidence="9">
    <location>
        <begin position="208"/>
        <end position="228"/>
    </location>
</feature>
<evidence type="ECO:0000256" key="10">
    <source>
        <dbReference type="SAM" id="Phobius"/>
    </source>
</evidence>
<feature type="signal peptide" evidence="11">
    <location>
        <begin position="1"/>
        <end position="21"/>
    </location>
</feature>
<dbReference type="AlphaFoldDB" id="A0A9P8CEK8"/>
<comment type="function">
    <text evidence="7">Is probably involved in a pathway contributing to genomic integrity.</text>
</comment>
<dbReference type="Proteomes" id="UP000887226">
    <property type="component" value="Unassembled WGS sequence"/>
</dbReference>
<feature type="transmembrane region" description="Helical" evidence="10">
    <location>
        <begin position="177"/>
        <end position="195"/>
    </location>
</feature>
<evidence type="ECO:0000256" key="2">
    <source>
        <dbReference type="ARBA" id="ARBA00022692"/>
    </source>
</evidence>
<feature type="compositionally biased region" description="Basic residues" evidence="9">
    <location>
        <begin position="264"/>
        <end position="282"/>
    </location>
</feature>
<evidence type="ECO:0000256" key="6">
    <source>
        <dbReference type="ARBA" id="ARBA00023136"/>
    </source>
</evidence>
<comment type="similarity">
    <text evidence="8">Belongs to the IRC22 family.</text>
</comment>
<name>A0A9P8CEK8_9HELO</name>
<keyword evidence="4" id="KW-0256">Endoplasmic reticulum</keyword>
<comment type="subcellular location">
    <subcellularLocation>
        <location evidence="1">Endoplasmic reticulum membrane</location>
        <topology evidence="1">Single-pass type I membrane protein</topology>
    </subcellularLocation>
</comment>
<keyword evidence="5 10" id="KW-1133">Transmembrane helix</keyword>
<dbReference type="OrthoDB" id="1926781at2759"/>
<dbReference type="GO" id="GO:0005789">
    <property type="term" value="C:endoplasmic reticulum membrane"/>
    <property type="evidence" value="ECO:0007669"/>
    <property type="project" value="UniProtKB-SubCell"/>
</dbReference>
<dbReference type="PANTHER" id="PTHR12924:SF0">
    <property type="entry name" value="TRANSLOCON-ASSOCIATED PROTEIN SUBUNIT ALPHA"/>
    <property type="match status" value="1"/>
</dbReference>
<accession>A0A9P8CEK8</accession>
<sequence>MGIPKLSTLALLTIRVASVFAAAADSSLKDEVVAGSTPNLAVSVSALFPEAEIFGVKLVNNKATKALLSFSNDEPEPITISIVGGALSSKKTVGPTTVPSSLVVRNLTATRYDVEIPAGAKQTIPYSFTTELQPQDLRLNLIAVITSQKGEVYQIQAYNETISVVDAALSVFDPQVIFLYLFLLAGFTGTLYFVYKTWIETLFPQTKRHGKGGERAKRSSGGSKPAVAPKDQVSVIGADGPAVTTEALAKQAYDESWIPDHHINRPKAKRVQSTGKKAKVVT</sequence>
<evidence type="ECO:0000256" key="9">
    <source>
        <dbReference type="SAM" id="MobiDB-lite"/>
    </source>
</evidence>
<keyword evidence="12" id="KW-0675">Receptor</keyword>
<protein>
    <submittedName>
        <fullName evidence="12">Signal sequence receptor alpha chain</fullName>
    </submittedName>
</protein>